<dbReference type="Pfam" id="PF18149">
    <property type="entry name" value="Helicase_PWI"/>
    <property type="match status" value="1"/>
</dbReference>
<evidence type="ECO:0000259" key="2">
    <source>
        <dbReference type="Pfam" id="PF18149"/>
    </source>
</evidence>
<protein>
    <recommendedName>
        <fullName evidence="6">Brr2 N-terminal helicase PWI domain-containing protein</fullName>
    </recommendedName>
</protein>
<feature type="compositionally biased region" description="Basic and acidic residues" evidence="1">
    <location>
        <begin position="51"/>
        <end position="81"/>
    </location>
</feature>
<dbReference type="Pfam" id="PF21188">
    <property type="entry name" value="BRR2_plug"/>
    <property type="match status" value="1"/>
</dbReference>
<name>A0A815R6G2_9BILA</name>
<dbReference type="InterPro" id="IPR048863">
    <property type="entry name" value="BRR2_plug"/>
</dbReference>
<accession>A0A815R6G2</accession>
<evidence type="ECO:0008006" key="6">
    <source>
        <dbReference type="Google" id="ProtNLM"/>
    </source>
</evidence>
<feature type="region of interest" description="Disordered" evidence="1">
    <location>
        <begin position="185"/>
        <end position="235"/>
    </location>
</feature>
<evidence type="ECO:0000313" key="5">
    <source>
        <dbReference type="Proteomes" id="UP000663891"/>
    </source>
</evidence>
<comment type="caution">
    <text evidence="4">The sequence shown here is derived from an EMBL/GenBank/DDBJ whole genome shotgun (WGS) entry which is preliminary data.</text>
</comment>
<feature type="compositionally biased region" description="Acidic residues" evidence="1">
    <location>
        <begin position="205"/>
        <end position="230"/>
    </location>
</feature>
<feature type="domain" description="Brr2 N-terminal helicase PWI" evidence="2">
    <location>
        <begin position="258"/>
        <end position="328"/>
    </location>
</feature>
<dbReference type="EMBL" id="CAJNON010001564">
    <property type="protein sequence ID" value="CAF1471701.1"/>
    <property type="molecule type" value="Genomic_DNA"/>
</dbReference>
<organism evidence="4 5">
    <name type="scientific">Adineta steineri</name>
    <dbReference type="NCBI Taxonomy" id="433720"/>
    <lineage>
        <taxon>Eukaryota</taxon>
        <taxon>Metazoa</taxon>
        <taxon>Spiralia</taxon>
        <taxon>Gnathifera</taxon>
        <taxon>Rotifera</taxon>
        <taxon>Eurotatoria</taxon>
        <taxon>Bdelloidea</taxon>
        <taxon>Adinetida</taxon>
        <taxon>Adinetidae</taxon>
        <taxon>Adineta</taxon>
    </lineage>
</organism>
<sequence length="329" mass="37568">MADEIARRQQYEYKANSNLVLQVDKTLIDRRGRNEATGEVLSLQGHLKGTKMGDRAQRTRPERSTNKKQKKGDDDSSKYDLGRFKGQTLLGDSADDTSSILYRPKTQETKQTYEVLLGFIQEAVGDQARSILCGAADEVLMILKNDKLRDKDRKNEIESLLSTKIPEQRFALLVNLGKKITDWTTDDKSGKEADEIDETYGVNVEFEESGDEDEGDEDEVRDEEGDLSEGEEAKMDYTIQEKNFNKTGTTDDFTRPNKSLQPHSIDAFWLQRNLSKVYAEATDAKLKAQEVLEILQTASDDRELENQLVMLLGYDQFDFIKTLRTHRQM</sequence>
<gene>
    <name evidence="4" type="ORF">VCS650_LOCUS40653</name>
</gene>
<evidence type="ECO:0000313" key="4">
    <source>
        <dbReference type="EMBL" id="CAF1471701.1"/>
    </source>
</evidence>
<dbReference type="AlphaFoldDB" id="A0A815R6G2"/>
<evidence type="ECO:0000256" key="1">
    <source>
        <dbReference type="SAM" id="MobiDB-lite"/>
    </source>
</evidence>
<reference evidence="4" key="1">
    <citation type="submission" date="2021-02" db="EMBL/GenBank/DDBJ databases">
        <authorList>
            <person name="Nowell W R."/>
        </authorList>
    </citation>
    <scope>NUCLEOTIDE SEQUENCE</scope>
</reference>
<dbReference type="Proteomes" id="UP000663891">
    <property type="component" value="Unassembled WGS sequence"/>
</dbReference>
<feature type="non-terminal residue" evidence="4">
    <location>
        <position position="329"/>
    </location>
</feature>
<feature type="domain" description="Pre-mRNA-splicing helicase BRR2-like plug" evidence="3">
    <location>
        <begin position="109"/>
        <end position="176"/>
    </location>
</feature>
<proteinExistence type="predicted"/>
<dbReference type="InterPro" id="IPR041094">
    <property type="entry name" value="Brr2_helicase_PWI"/>
</dbReference>
<feature type="region of interest" description="Disordered" evidence="1">
    <location>
        <begin position="34"/>
        <end position="81"/>
    </location>
</feature>
<evidence type="ECO:0000259" key="3">
    <source>
        <dbReference type="Pfam" id="PF21188"/>
    </source>
</evidence>
<dbReference type="OrthoDB" id="5575at2759"/>
<feature type="non-terminal residue" evidence="4">
    <location>
        <position position="1"/>
    </location>
</feature>